<gene>
    <name evidence="5" type="ORF">PsYK624_078110</name>
</gene>
<dbReference type="InterPro" id="IPR020904">
    <property type="entry name" value="Sc_DH/Rdtase_CS"/>
</dbReference>
<protein>
    <submittedName>
        <fullName evidence="5">SDR family oxidoreductase</fullName>
    </submittedName>
</protein>
<dbReference type="PRINTS" id="PR00080">
    <property type="entry name" value="SDRFAMILY"/>
</dbReference>
<organism evidence="5 6">
    <name type="scientific">Phanerochaete sordida</name>
    <dbReference type="NCBI Taxonomy" id="48140"/>
    <lineage>
        <taxon>Eukaryota</taxon>
        <taxon>Fungi</taxon>
        <taxon>Dikarya</taxon>
        <taxon>Basidiomycota</taxon>
        <taxon>Agaricomycotina</taxon>
        <taxon>Agaricomycetes</taxon>
        <taxon>Polyporales</taxon>
        <taxon>Phanerochaetaceae</taxon>
        <taxon>Phanerochaete</taxon>
    </lineage>
</organism>
<keyword evidence="2" id="KW-0521">NADP</keyword>
<dbReference type="Pfam" id="PF00106">
    <property type="entry name" value="adh_short"/>
    <property type="match status" value="1"/>
</dbReference>
<dbReference type="PANTHER" id="PTHR43976">
    <property type="entry name" value="SHORT CHAIN DEHYDROGENASE"/>
    <property type="match status" value="1"/>
</dbReference>
<dbReference type="InterPro" id="IPR051911">
    <property type="entry name" value="SDR_oxidoreductase"/>
</dbReference>
<dbReference type="AlphaFoldDB" id="A0A9P3LDM1"/>
<dbReference type="Gene3D" id="3.40.50.720">
    <property type="entry name" value="NAD(P)-binding Rossmann-like Domain"/>
    <property type="match status" value="1"/>
</dbReference>
<dbReference type="SUPFAM" id="SSF51735">
    <property type="entry name" value="NAD(P)-binding Rossmann-fold domains"/>
    <property type="match status" value="1"/>
</dbReference>
<keyword evidence="3" id="KW-0560">Oxidoreductase</keyword>
<proteinExistence type="inferred from homology"/>
<dbReference type="CDD" id="cd05374">
    <property type="entry name" value="17beta-HSD-like_SDR_c"/>
    <property type="match status" value="1"/>
</dbReference>
<sequence length="292" mass="31744">MATTTPRVWLVTGSSSGLGLAMCKHALSQGDKVVATLRTPSDIDDLKNQYTPDVLLVAKLDVTQTDDILAAFRTAKKRFGRVDVVFNNAGVALVGEVEGVPEHAARAQMDVKFWGITAVSKEAVRFFRDENPTRGGLLLNISSELGIRTMPLLGHYAAAKHAMEGLTQTLRSELDPAWNIKVCLVAPGAFSTNAGTKPEIVPIPDVYRGVTASKDVREFTAVVQESQGPANELDAVAKKIFEFSMSSDIPMRLFLGDESIQRVRKQIADMVEDLNASKAWSEGLIEDECIVL</sequence>
<evidence type="ECO:0000256" key="3">
    <source>
        <dbReference type="ARBA" id="ARBA00023002"/>
    </source>
</evidence>
<dbReference type="EMBL" id="BPQB01000022">
    <property type="protein sequence ID" value="GJE91661.1"/>
    <property type="molecule type" value="Genomic_DNA"/>
</dbReference>
<dbReference type="InterPro" id="IPR002347">
    <property type="entry name" value="SDR_fam"/>
</dbReference>
<dbReference type="GO" id="GO:0016491">
    <property type="term" value="F:oxidoreductase activity"/>
    <property type="evidence" value="ECO:0007669"/>
    <property type="project" value="UniProtKB-KW"/>
</dbReference>
<evidence type="ECO:0000313" key="6">
    <source>
        <dbReference type="Proteomes" id="UP000703269"/>
    </source>
</evidence>
<dbReference type="OrthoDB" id="1274115at2759"/>
<dbReference type="PANTHER" id="PTHR43976:SF16">
    <property type="entry name" value="SHORT-CHAIN DEHYDROGENASE_REDUCTASE FAMILY PROTEIN"/>
    <property type="match status" value="1"/>
</dbReference>
<evidence type="ECO:0000313" key="5">
    <source>
        <dbReference type="EMBL" id="GJE91661.1"/>
    </source>
</evidence>
<keyword evidence="6" id="KW-1185">Reference proteome</keyword>
<accession>A0A9P3LDM1</accession>
<comment type="caution">
    <text evidence="5">The sequence shown here is derived from an EMBL/GenBank/DDBJ whole genome shotgun (WGS) entry which is preliminary data.</text>
</comment>
<evidence type="ECO:0000256" key="4">
    <source>
        <dbReference type="RuleBase" id="RU000363"/>
    </source>
</evidence>
<evidence type="ECO:0000256" key="2">
    <source>
        <dbReference type="ARBA" id="ARBA00022857"/>
    </source>
</evidence>
<dbReference type="Proteomes" id="UP000703269">
    <property type="component" value="Unassembled WGS sequence"/>
</dbReference>
<name>A0A9P3LDM1_9APHY</name>
<comment type="similarity">
    <text evidence="1 4">Belongs to the short-chain dehydrogenases/reductases (SDR) family.</text>
</comment>
<evidence type="ECO:0000256" key="1">
    <source>
        <dbReference type="ARBA" id="ARBA00006484"/>
    </source>
</evidence>
<reference evidence="5 6" key="1">
    <citation type="submission" date="2021-08" db="EMBL/GenBank/DDBJ databases">
        <title>Draft Genome Sequence of Phanerochaete sordida strain YK-624.</title>
        <authorList>
            <person name="Mori T."/>
            <person name="Dohra H."/>
            <person name="Suzuki T."/>
            <person name="Kawagishi H."/>
            <person name="Hirai H."/>
        </authorList>
    </citation>
    <scope>NUCLEOTIDE SEQUENCE [LARGE SCALE GENOMIC DNA]</scope>
    <source>
        <strain evidence="5 6">YK-624</strain>
    </source>
</reference>
<dbReference type="InterPro" id="IPR036291">
    <property type="entry name" value="NAD(P)-bd_dom_sf"/>
</dbReference>
<dbReference type="PROSITE" id="PS00061">
    <property type="entry name" value="ADH_SHORT"/>
    <property type="match status" value="1"/>
</dbReference>
<dbReference type="PRINTS" id="PR00081">
    <property type="entry name" value="GDHRDH"/>
</dbReference>